<dbReference type="PANTHER" id="PTHR35529">
    <property type="entry name" value="MANGANESE EFFLUX PUMP MNTP-RELATED"/>
    <property type="match status" value="1"/>
</dbReference>
<dbReference type="PANTHER" id="PTHR35529:SF1">
    <property type="entry name" value="MANGANESE EFFLUX PUMP MNTP-RELATED"/>
    <property type="match status" value="1"/>
</dbReference>
<dbReference type="HAMAP" id="MF_01521">
    <property type="entry name" value="MntP_pump"/>
    <property type="match status" value="1"/>
</dbReference>
<reference evidence="9" key="1">
    <citation type="journal article" date="2021" name="PeerJ">
        <title>Extensive microbial diversity within the chicken gut microbiome revealed by metagenomics and culture.</title>
        <authorList>
            <person name="Gilroy R."/>
            <person name="Ravi A."/>
            <person name="Getino M."/>
            <person name="Pursley I."/>
            <person name="Horton D.L."/>
            <person name="Alikhan N.F."/>
            <person name="Baker D."/>
            <person name="Gharbi K."/>
            <person name="Hall N."/>
            <person name="Watson M."/>
            <person name="Adriaenssens E.M."/>
            <person name="Foster-Nyarko E."/>
            <person name="Jarju S."/>
            <person name="Secka A."/>
            <person name="Antonio M."/>
            <person name="Oren A."/>
            <person name="Chaudhuri R.R."/>
            <person name="La Ragione R."/>
            <person name="Hildebrand F."/>
            <person name="Pallen M.J."/>
        </authorList>
    </citation>
    <scope>NUCLEOTIDE SEQUENCE</scope>
    <source>
        <strain evidence="9">USASDec5-558</strain>
    </source>
</reference>
<evidence type="ECO:0000313" key="10">
    <source>
        <dbReference type="Proteomes" id="UP000886829"/>
    </source>
</evidence>
<sequence>MSWLEVFGIALALSVDAFVCSIISGKRRLTAQARLMTAITVAFAFGLFQFLMPVIGFFAGVVIQKYFAAYDHWVAFILLAGVGLNMLKEAFTGEEEEGEHMCACKNDQAHPKQKLIQIGFFTLLAMAVGTSIDALAVGVSYGLLQGTIFTAAAIIGVVCAICSFNGFFLGQALTRFSRMDPILNVAGALVLIGIGCKILIEHQAFAGLI</sequence>
<dbReference type="GO" id="GO:0005384">
    <property type="term" value="F:manganese ion transmembrane transporter activity"/>
    <property type="evidence" value="ECO:0007669"/>
    <property type="project" value="UniProtKB-UniRule"/>
</dbReference>
<evidence type="ECO:0000256" key="2">
    <source>
        <dbReference type="ARBA" id="ARBA00022475"/>
    </source>
</evidence>
<comment type="caution">
    <text evidence="9">The sequence shown here is derived from an EMBL/GenBank/DDBJ whole genome shotgun (WGS) entry which is preliminary data.</text>
</comment>
<keyword evidence="3 8" id="KW-0812">Transmembrane</keyword>
<dbReference type="AlphaFoldDB" id="A0A9D1WEK8"/>
<protein>
    <recommendedName>
        <fullName evidence="8">Putative manganese efflux pump MntP</fullName>
    </recommendedName>
</protein>
<feature type="transmembrane region" description="Helical" evidence="8">
    <location>
        <begin position="35"/>
        <end position="63"/>
    </location>
</feature>
<dbReference type="GO" id="GO:0005886">
    <property type="term" value="C:plasma membrane"/>
    <property type="evidence" value="ECO:0007669"/>
    <property type="project" value="UniProtKB-SubCell"/>
</dbReference>
<evidence type="ECO:0000256" key="7">
    <source>
        <dbReference type="ARBA" id="ARBA00023211"/>
    </source>
</evidence>
<comment type="subcellular location">
    <subcellularLocation>
        <location evidence="8">Cell membrane</location>
        <topology evidence="8">Multi-pass membrane protein</topology>
    </subcellularLocation>
</comment>
<evidence type="ECO:0000256" key="8">
    <source>
        <dbReference type="HAMAP-Rule" id="MF_01521"/>
    </source>
</evidence>
<dbReference type="Proteomes" id="UP000886829">
    <property type="component" value="Unassembled WGS sequence"/>
</dbReference>
<accession>A0A9D1WEK8</accession>
<evidence type="ECO:0000256" key="4">
    <source>
        <dbReference type="ARBA" id="ARBA00022989"/>
    </source>
</evidence>
<keyword evidence="1 8" id="KW-0813">Transport</keyword>
<keyword evidence="2 8" id="KW-1003">Cell membrane</keyword>
<feature type="transmembrane region" description="Helical" evidence="8">
    <location>
        <begin position="148"/>
        <end position="170"/>
    </location>
</feature>
<keyword evidence="7 8" id="KW-0464">Manganese</keyword>
<feature type="transmembrane region" description="Helical" evidence="8">
    <location>
        <begin position="6"/>
        <end position="23"/>
    </location>
</feature>
<proteinExistence type="inferred from homology"/>
<evidence type="ECO:0000256" key="3">
    <source>
        <dbReference type="ARBA" id="ARBA00022692"/>
    </source>
</evidence>
<gene>
    <name evidence="8" type="primary">mntP</name>
    <name evidence="9" type="ORF">H9850_09860</name>
</gene>
<dbReference type="InterPro" id="IPR003810">
    <property type="entry name" value="Mntp/YtaF"/>
</dbReference>
<evidence type="ECO:0000313" key="9">
    <source>
        <dbReference type="EMBL" id="HIX57756.1"/>
    </source>
</evidence>
<comment type="function">
    <text evidence="8">Probably functions as a manganese efflux pump.</text>
</comment>
<dbReference type="InterPro" id="IPR022929">
    <property type="entry name" value="Put_MntP"/>
</dbReference>
<comment type="similarity">
    <text evidence="8">Belongs to the MntP (TC 9.B.29) family.</text>
</comment>
<keyword evidence="5 8" id="KW-0406">Ion transport</keyword>
<organism evidence="9 10">
    <name type="scientific">Candidatus Anaerobiospirillum pullistercoris</name>
    <dbReference type="NCBI Taxonomy" id="2838452"/>
    <lineage>
        <taxon>Bacteria</taxon>
        <taxon>Pseudomonadati</taxon>
        <taxon>Pseudomonadota</taxon>
        <taxon>Gammaproteobacteria</taxon>
        <taxon>Aeromonadales</taxon>
        <taxon>Succinivibrionaceae</taxon>
        <taxon>Anaerobiospirillum</taxon>
    </lineage>
</organism>
<reference evidence="9" key="2">
    <citation type="submission" date="2021-04" db="EMBL/GenBank/DDBJ databases">
        <authorList>
            <person name="Gilroy R."/>
        </authorList>
    </citation>
    <scope>NUCLEOTIDE SEQUENCE</scope>
    <source>
        <strain evidence="9">USASDec5-558</strain>
    </source>
</reference>
<evidence type="ECO:0000256" key="5">
    <source>
        <dbReference type="ARBA" id="ARBA00023065"/>
    </source>
</evidence>
<evidence type="ECO:0000256" key="1">
    <source>
        <dbReference type="ARBA" id="ARBA00022448"/>
    </source>
</evidence>
<dbReference type="Pfam" id="PF02659">
    <property type="entry name" value="Mntp"/>
    <property type="match status" value="1"/>
</dbReference>
<dbReference type="EMBL" id="DXEV01000196">
    <property type="protein sequence ID" value="HIX57756.1"/>
    <property type="molecule type" value="Genomic_DNA"/>
</dbReference>
<feature type="transmembrane region" description="Helical" evidence="8">
    <location>
        <begin position="69"/>
        <end position="87"/>
    </location>
</feature>
<keyword evidence="4 8" id="KW-1133">Transmembrane helix</keyword>
<feature type="transmembrane region" description="Helical" evidence="8">
    <location>
        <begin position="182"/>
        <end position="200"/>
    </location>
</feature>
<feature type="transmembrane region" description="Helical" evidence="8">
    <location>
        <begin position="118"/>
        <end position="142"/>
    </location>
</feature>
<evidence type="ECO:0000256" key="6">
    <source>
        <dbReference type="ARBA" id="ARBA00023136"/>
    </source>
</evidence>
<name>A0A9D1WEK8_9GAMM</name>
<keyword evidence="6 8" id="KW-0472">Membrane</keyword>